<protein>
    <submittedName>
        <fullName evidence="1">Uncharacterized protein</fullName>
    </submittedName>
</protein>
<name>A0AA86SBD6_9FABA</name>
<evidence type="ECO:0000313" key="1">
    <source>
        <dbReference type="EMBL" id="CAJ1950350.1"/>
    </source>
</evidence>
<reference evidence="1" key="1">
    <citation type="submission" date="2023-10" db="EMBL/GenBank/DDBJ databases">
        <authorList>
            <person name="Domelevo Entfellner J.-B."/>
        </authorList>
    </citation>
    <scope>NUCLEOTIDE SEQUENCE</scope>
</reference>
<evidence type="ECO:0000313" key="2">
    <source>
        <dbReference type="Proteomes" id="UP001189624"/>
    </source>
</evidence>
<dbReference type="Proteomes" id="UP001189624">
    <property type="component" value="Chromosome 4"/>
</dbReference>
<gene>
    <name evidence="1" type="ORF">AYBTSS11_LOCUS14207</name>
</gene>
<proteinExistence type="predicted"/>
<dbReference type="AlphaFoldDB" id="A0AA86SBD6"/>
<organism evidence="1 2">
    <name type="scientific">Sphenostylis stenocarpa</name>
    <dbReference type="NCBI Taxonomy" id="92480"/>
    <lineage>
        <taxon>Eukaryota</taxon>
        <taxon>Viridiplantae</taxon>
        <taxon>Streptophyta</taxon>
        <taxon>Embryophyta</taxon>
        <taxon>Tracheophyta</taxon>
        <taxon>Spermatophyta</taxon>
        <taxon>Magnoliopsida</taxon>
        <taxon>eudicotyledons</taxon>
        <taxon>Gunneridae</taxon>
        <taxon>Pentapetalae</taxon>
        <taxon>rosids</taxon>
        <taxon>fabids</taxon>
        <taxon>Fabales</taxon>
        <taxon>Fabaceae</taxon>
        <taxon>Papilionoideae</taxon>
        <taxon>50 kb inversion clade</taxon>
        <taxon>NPAAA clade</taxon>
        <taxon>indigoferoid/millettioid clade</taxon>
        <taxon>Phaseoleae</taxon>
        <taxon>Sphenostylis</taxon>
    </lineage>
</organism>
<accession>A0AA86SBD6</accession>
<keyword evidence="2" id="KW-1185">Reference proteome</keyword>
<sequence length="79" mass="8894">MSVTENGAYRIAEPSVFSARVPTQRLLTSILDPGHALLVQNIRFISESKEKEAREGNAFTKPKVKYKLIRHINRVVGTD</sequence>
<dbReference type="EMBL" id="OY731401">
    <property type="protein sequence ID" value="CAJ1950350.1"/>
    <property type="molecule type" value="Genomic_DNA"/>
</dbReference>
<dbReference type="Gramene" id="rna-AYBTSS11_LOCUS14207">
    <property type="protein sequence ID" value="CAJ1950350.1"/>
    <property type="gene ID" value="gene-AYBTSS11_LOCUS14207"/>
</dbReference>